<evidence type="ECO:0000256" key="8">
    <source>
        <dbReference type="ARBA" id="ARBA00022741"/>
    </source>
</evidence>
<dbReference type="CDD" id="cd14798">
    <property type="entry name" value="RX-CC_like"/>
    <property type="match status" value="1"/>
</dbReference>
<keyword evidence="13" id="KW-1185">Reference proteome</keyword>
<dbReference type="Gene3D" id="1.10.10.10">
    <property type="entry name" value="Winged helix-like DNA-binding domain superfamily/Winged helix DNA-binding domain"/>
    <property type="match status" value="1"/>
</dbReference>
<dbReference type="Pfam" id="PF23559">
    <property type="entry name" value="WHD_DRP"/>
    <property type="match status" value="1"/>
</dbReference>
<keyword evidence="7" id="KW-0677">Repeat</keyword>
<comment type="subcellular location">
    <subcellularLocation>
        <location evidence="2">Cytoplasm</location>
    </subcellularLocation>
</comment>
<dbReference type="EMBL" id="OX459124">
    <property type="protein sequence ID" value="CAI9112637.1"/>
    <property type="molecule type" value="Genomic_DNA"/>
</dbReference>
<evidence type="ECO:0000256" key="5">
    <source>
        <dbReference type="ARBA" id="ARBA00022614"/>
    </source>
</evidence>
<dbReference type="PANTHER" id="PTHR23155">
    <property type="entry name" value="DISEASE RESISTANCE PROTEIN RP"/>
    <property type="match status" value="1"/>
</dbReference>
<dbReference type="Proteomes" id="UP001161247">
    <property type="component" value="Chromosome 7"/>
</dbReference>
<organism evidence="12 13">
    <name type="scientific">Oldenlandia corymbosa var. corymbosa</name>
    <dbReference type="NCBI Taxonomy" id="529605"/>
    <lineage>
        <taxon>Eukaryota</taxon>
        <taxon>Viridiplantae</taxon>
        <taxon>Streptophyta</taxon>
        <taxon>Embryophyta</taxon>
        <taxon>Tracheophyta</taxon>
        <taxon>Spermatophyta</taxon>
        <taxon>Magnoliopsida</taxon>
        <taxon>eudicotyledons</taxon>
        <taxon>Gunneridae</taxon>
        <taxon>Pentapetalae</taxon>
        <taxon>asterids</taxon>
        <taxon>lamiids</taxon>
        <taxon>Gentianales</taxon>
        <taxon>Rubiaceae</taxon>
        <taxon>Rubioideae</taxon>
        <taxon>Spermacoceae</taxon>
        <taxon>Hedyotis-Oldenlandia complex</taxon>
        <taxon>Oldenlandia</taxon>
    </lineage>
</organism>
<keyword evidence="9" id="KW-0611">Plant defense</keyword>
<comment type="function">
    <text evidence="1">Confers resistance to late blight (Phytophthora infestans) races carrying the avirulence gene Avr1. Resistance proteins guard the plant against pathogens that contain an appropriate avirulence protein via an indirect interaction with this avirulence protein. That triggers a defense system including the hypersensitive response, which restricts the pathogen growth.</text>
</comment>
<feature type="domain" description="Disease resistance protein winged helix" evidence="11">
    <location>
        <begin position="319"/>
        <end position="386"/>
    </location>
</feature>
<sequence>MEPVGVVSMKGQLQELFAQLRSLRKFLELQPEKFVEEDIIAVVCDAGVLIFSSWYPEHVVVDLGLQNLFPTIKFILAKSGEEDQKNLKFNFQMTNHLGFVDFVLRKISELTNYKVGQTAKSHLLSIKEELAYLRSFMGETVELRSTHQGLQALWDRILEVAYNVEDIFDNLAIGDLSDSASTSSFDFIGTDIENIKTDVLKAYHIEVGREMEGKEETGTCYQVSSEITPSTTHKIVGFTCEACSIMNRFKRGSKKLQIIHIMAGVLANMETKGWKKILNALNSGIVSREEDRWNTLELSYRFLPDNLKPCLRYFGICQEDQVVSARRLFCLWIAEGLVRKEEMKRVSDIAEEHLNYLISRSLIMVSKQRWGGGVKACRMHDLLYDFCLQKAKDEQFLHVINGHGELLAFNEPRNLRRICIFSEGKHLKEACLLCPLARSVLFNNNGGISYQQWLDISSVTHSFKLLRVLDLEQISAGTQFPSEIVLLVHLDFLALPPFMTLIPPSIDKLFNLEDFIVSSMKGVPFPSSLWSLQKLKYLKVRRYGFHLALENLDSSSVLYDLDRFSGAIIPVEANLERLMRKFPNIRKFKYRLLQDENKLCGIDKIVFPDFLSQLHAFLSTLHSIT</sequence>
<evidence type="ECO:0000256" key="4">
    <source>
        <dbReference type="ARBA" id="ARBA00022490"/>
    </source>
</evidence>
<accession>A0AAV1DZG7</accession>
<evidence type="ECO:0000313" key="12">
    <source>
        <dbReference type="EMBL" id="CAI9112637.1"/>
    </source>
</evidence>
<keyword evidence="8" id="KW-0547">Nucleotide-binding</keyword>
<dbReference type="InterPro" id="IPR032675">
    <property type="entry name" value="LRR_dom_sf"/>
</dbReference>
<dbReference type="GO" id="GO:0005737">
    <property type="term" value="C:cytoplasm"/>
    <property type="evidence" value="ECO:0007669"/>
    <property type="project" value="UniProtKB-SubCell"/>
</dbReference>
<dbReference type="Gene3D" id="3.80.10.10">
    <property type="entry name" value="Ribonuclease Inhibitor"/>
    <property type="match status" value="1"/>
</dbReference>
<evidence type="ECO:0000256" key="3">
    <source>
        <dbReference type="ARBA" id="ARBA00008894"/>
    </source>
</evidence>
<evidence type="ECO:0000256" key="2">
    <source>
        <dbReference type="ARBA" id="ARBA00004496"/>
    </source>
</evidence>
<evidence type="ECO:0000256" key="6">
    <source>
        <dbReference type="ARBA" id="ARBA00022667"/>
    </source>
</evidence>
<dbReference type="InterPro" id="IPR038005">
    <property type="entry name" value="RX-like_CC"/>
</dbReference>
<evidence type="ECO:0000313" key="13">
    <source>
        <dbReference type="Proteomes" id="UP001161247"/>
    </source>
</evidence>
<keyword evidence="4" id="KW-0963">Cytoplasm</keyword>
<comment type="similarity">
    <text evidence="3">Belongs to the disease resistance NB-LRR family.</text>
</comment>
<name>A0AAV1DZG7_OLDCO</name>
<protein>
    <submittedName>
        <fullName evidence="12">OLC1v1013108C1</fullName>
    </submittedName>
</protein>
<keyword evidence="6" id="KW-0381">Hypersensitive response</keyword>
<dbReference type="InterPro" id="IPR044974">
    <property type="entry name" value="Disease_R_plants"/>
</dbReference>
<evidence type="ECO:0000256" key="1">
    <source>
        <dbReference type="ARBA" id="ARBA00002074"/>
    </source>
</evidence>
<evidence type="ECO:0000256" key="10">
    <source>
        <dbReference type="ARBA" id="ARBA00022840"/>
    </source>
</evidence>
<dbReference type="AlphaFoldDB" id="A0AAV1DZG7"/>
<evidence type="ECO:0000256" key="9">
    <source>
        <dbReference type="ARBA" id="ARBA00022821"/>
    </source>
</evidence>
<proteinExistence type="inferred from homology"/>
<keyword evidence="10" id="KW-0067">ATP-binding</keyword>
<keyword evidence="5" id="KW-0433">Leucine-rich repeat</keyword>
<dbReference type="SUPFAM" id="SSF52058">
    <property type="entry name" value="L domain-like"/>
    <property type="match status" value="1"/>
</dbReference>
<dbReference type="GO" id="GO:0005524">
    <property type="term" value="F:ATP binding"/>
    <property type="evidence" value="ECO:0007669"/>
    <property type="project" value="UniProtKB-KW"/>
</dbReference>
<dbReference type="InterPro" id="IPR036388">
    <property type="entry name" value="WH-like_DNA-bd_sf"/>
</dbReference>
<reference evidence="12" key="1">
    <citation type="submission" date="2023-03" db="EMBL/GenBank/DDBJ databases">
        <authorList>
            <person name="Julca I."/>
        </authorList>
    </citation>
    <scope>NUCLEOTIDE SEQUENCE</scope>
</reference>
<dbReference type="InterPro" id="IPR058922">
    <property type="entry name" value="WHD_DRP"/>
</dbReference>
<evidence type="ECO:0000256" key="7">
    <source>
        <dbReference type="ARBA" id="ARBA00022737"/>
    </source>
</evidence>
<evidence type="ECO:0000259" key="11">
    <source>
        <dbReference type="Pfam" id="PF23559"/>
    </source>
</evidence>
<dbReference type="GO" id="GO:0009626">
    <property type="term" value="P:plant-type hypersensitive response"/>
    <property type="evidence" value="ECO:0007669"/>
    <property type="project" value="UniProtKB-KW"/>
</dbReference>
<dbReference type="PANTHER" id="PTHR23155:SF1152">
    <property type="entry name" value="AAA+ ATPASE DOMAIN-CONTAINING PROTEIN"/>
    <property type="match status" value="1"/>
</dbReference>
<gene>
    <name evidence="12" type="ORF">OLC1_LOCUS19791</name>
</gene>